<proteinExistence type="predicted"/>
<evidence type="ECO:0000313" key="2">
    <source>
        <dbReference type="EMBL" id="CAH3117832.1"/>
    </source>
</evidence>
<keyword evidence="3" id="KW-1185">Reference proteome</keyword>
<gene>
    <name evidence="2" type="ORF">PLOB_00026104</name>
</gene>
<evidence type="ECO:0000256" key="1">
    <source>
        <dbReference type="SAM" id="MobiDB-lite"/>
    </source>
</evidence>
<sequence length="122" mass="13538">MRAKAKLYADKKRHVEYSDLVPEPYDVVSRNGSSILIKSPEGVQLKRNTAHLKKYEEPLPMSSQTVPLPVEKGVQAKSPTLPTDLETDGGKKRNAVSKRPALTDLETECRKARTAVYQTSSS</sequence>
<organism evidence="2 3">
    <name type="scientific">Porites lobata</name>
    <dbReference type="NCBI Taxonomy" id="104759"/>
    <lineage>
        <taxon>Eukaryota</taxon>
        <taxon>Metazoa</taxon>
        <taxon>Cnidaria</taxon>
        <taxon>Anthozoa</taxon>
        <taxon>Hexacorallia</taxon>
        <taxon>Scleractinia</taxon>
        <taxon>Fungiina</taxon>
        <taxon>Poritidae</taxon>
        <taxon>Porites</taxon>
    </lineage>
</organism>
<reference evidence="2 3" key="1">
    <citation type="submission" date="2022-05" db="EMBL/GenBank/DDBJ databases">
        <authorList>
            <consortium name="Genoscope - CEA"/>
            <person name="William W."/>
        </authorList>
    </citation>
    <scope>NUCLEOTIDE SEQUENCE [LARGE SCALE GENOMIC DNA]</scope>
</reference>
<dbReference type="EMBL" id="CALNXK010000031">
    <property type="protein sequence ID" value="CAH3117832.1"/>
    <property type="molecule type" value="Genomic_DNA"/>
</dbReference>
<comment type="caution">
    <text evidence="2">The sequence shown here is derived from an EMBL/GenBank/DDBJ whole genome shotgun (WGS) entry which is preliminary data.</text>
</comment>
<feature type="region of interest" description="Disordered" evidence="1">
    <location>
        <begin position="56"/>
        <end position="101"/>
    </location>
</feature>
<protein>
    <submittedName>
        <fullName evidence="2">Uncharacterized protein</fullName>
    </submittedName>
</protein>
<dbReference type="Proteomes" id="UP001159405">
    <property type="component" value="Unassembled WGS sequence"/>
</dbReference>
<name>A0ABN8NR90_9CNID</name>
<evidence type="ECO:0000313" key="3">
    <source>
        <dbReference type="Proteomes" id="UP001159405"/>
    </source>
</evidence>
<accession>A0ABN8NR90</accession>